<protein>
    <submittedName>
        <fullName evidence="1">Uncharacterized protein</fullName>
    </submittedName>
</protein>
<accession>A0A0F8XP11</accession>
<reference evidence="1" key="1">
    <citation type="journal article" date="2015" name="Nature">
        <title>Complex archaea that bridge the gap between prokaryotes and eukaryotes.</title>
        <authorList>
            <person name="Spang A."/>
            <person name="Saw J.H."/>
            <person name="Jorgensen S.L."/>
            <person name="Zaremba-Niedzwiedzka K."/>
            <person name="Martijn J."/>
            <person name="Lind A.E."/>
            <person name="van Eijk R."/>
            <person name="Schleper C."/>
            <person name="Guy L."/>
            <person name="Ettema T.J."/>
        </authorList>
    </citation>
    <scope>NUCLEOTIDE SEQUENCE</scope>
</reference>
<comment type="caution">
    <text evidence="1">The sequence shown here is derived from an EMBL/GenBank/DDBJ whole genome shotgun (WGS) entry which is preliminary data.</text>
</comment>
<organism evidence="1">
    <name type="scientific">marine sediment metagenome</name>
    <dbReference type="NCBI Taxonomy" id="412755"/>
    <lineage>
        <taxon>unclassified sequences</taxon>
        <taxon>metagenomes</taxon>
        <taxon>ecological metagenomes</taxon>
    </lineage>
</organism>
<proteinExistence type="predicted"/>
<dbReference type="AlphaFoldDB" id="A0A0F8XP11"/>
<evidence type="ECO:0000313" key="1">
    <source>
        <dbReference type="EMBL" id="KKK62890.1"/>
    </source>
</evidence>
<sequence>MKEGRMEMIEPGLHPVKQVHGDLFIVTGGEDQGKLLIVPTEYHMAAYIVTRDFGDLEWRVIAAPKALSTLPSG</sequence>
<gene>
    <name evidence="1" type="ORF">LCGC14_2999810</name>
</gene>
<name>A0A0F8XP11_9ZZZZ</name>
<dbReference type="EMBL" id="LAZR01061777">
    <property type="protein sequence ID" value="KKK62890.1"/>
    <property type="molecule type" value="Genomic_DNA"/>
</dbReference>